<dbReference type="SUPFAM" id="SSF56219">
    <property type="entry name" value="DNase I-like"/>
    <property type="match status" value="1"/>
</dbReference>
<proteinExistence type="predicted"/>
<sequence length="185" mass="21113">MDQILKYHSWNANGIVGLIDPHMVKMNKMFTNVWKDADLVFIQETKLHPSKVDNVKALAGKFGYEFMFNDSEFGVTPNWMNYGVGLFFKKGLSVTKIEKLPSECPVKNPARIMAIKVDTPLFAKGIYFVNLYLPVNHQPDPSGTRTLERENWVRTLDVLSDKLRDKGAIYVGDFNAMQRNNTLVP</sequence>
<keyword evidence="2" id="KW-0456">Lyase</keyword>
<evidence type="ECO:0000313" key="3">
    <source>
        <dbReference type="Proteomes" id="UP000198287"/>
    </source>
</evidence>
<dbReference type="InterPro" id="IPR005135">
    <property type="entry name" value="Endo/exonuclease/phosphatase"/>
</dbReference>
<name>A0A226EYF4_FOLCA</name>
<evidence type="ECO:0000259" key="1">
    <source>
        <dbReference type="Pfam" id="PF03372"/>
    </source>
</evidence>
<dbReference type="Proteomes" id="UP000198287">
    <property type="component" value="Unassembled WGS sequence"/>
</dbReference>
<protein>
    <submittedName>
        <fullName evidence="2">DNA-(Apurinic or apyrimidinic site) lyase</fullName>
    </submittedName>
</protein>
<gene>
    <name evidence="2" type="ORF">Fcan01_01700</name>
</gene>
<dbReference type="EMBL" id="LNIX01000001">
    <property type="protein sequence ID" value="OXA62632.1"/>
    <property type="molecule type" value="Genomic_DNA"/>
</dbReference>
<dbReference type="AlphaFoldDB" id="A0A226EYF4"/>
<dbReference type="Gene3D" id="3.60.10.10">
    <property type="entry name" value="Endonuclease/exonuclease/phosphatase"/>
    <property type="match status" value="1"/>
</dbReference>
<organism evidence="2 3">
    <name type="scientific">Folsomia candida</name>
    <name type="common">Springtail</name>
    <dbReference type="NCBI Taxonomy" id="158441"/>
    <lineage>
        <taxon>Eukaryota</taxon>
        <taxon>Metazoa</taxon>
        <taxon>Ecdysozoa</taxon>
        <taxon>Arthropoda</taxon>
        <taxon>Hexapoda</taxon>
        <taxon>Collembola</taxon>
        <taxon>Entomobryomorpha</taxon>
        <taxon>Isotomoidea</taxon>
        <taxon>Isotomidae</taxon>
        <taxon>Proisotominae</taxon>
        <taxon>Folsomia</taxon>
    </lineage>
</organism>
<keyword evidence="3" id="KW-1185">Reference proteome</keyword>
<dbReference type="GO" id="GO:0016829">
    <property type="term" value="F:lyase activity"/>
    <property type="evidence" value="ECO:0007669"/>
    <property type="project" value="UniProtKB-KW"/>
</dbReference>
<accession>A0A226EYF4</accession>
<feature type="domain" description="Endonuclease/exonuclease/phosphatase" evidence="1">
    <location>
        <begin position="9"/>
        <end position="176"/>
    </location>
</feature>
<dbReference type="InterPro" id="IPR036691">
    <property type="entry name" value="Endo/exonu/phosph_ase_sf"/>
</dbReference>
<comment type="caution">
    <text evidence="2">The sequence shown here is derived from an EMBL/GenBank/DDBJ whole genome shotgun (WGS) entry which is preliminary data.</text>
</comment>
<reference evidence="2 3" key="1">
    <citation type="submission" date="2015-12" db="EMBL/GenBank/DDBJ databases">
        <title>The genome of Folsomia candida.</title>
        <authorList>
            <person name="Faddeeva A."/>
            <person name="Derks M.F."/>
            <person name="Anvar Y."/>
            <person name="Smit S."/>
            <person name="Van Straalen N."/>
            <person name="Roelofs D."/>
        </authorList>
    </citation>
    <scope>NUCLEOTIDE SEQUENCE [LARGE SCALE GENOMIC DNA]</scope>
    <source>
        <strain evidence="2 3">VU population</strain>
        <tissue evidence="2">Whole body</tissue>
    </source>
</reference>
<evidence type="ECO:0000313" key="2">
    <source>
        <dbReference type="EMBL" id="OXA62632.1"/>
    </source>
</evidence>
<dbReference type="Pfam" id="PF03372">
    <property type="entry name" value="Exo_endo_phos"/>
    <property type="match status" value="1"/>
</dbReference>